<accession>A0A8B0SRR6</accession>
<organism evidence="1">
    <name type="scientific">Klebsiella pneumoniae</name>
    <dbReference type="NCBI Taxonomy" id="573"/>
    <lineage>
        <taxon>Bacteria</taxon>
        <taxon>Pseudomonadati</taxon>
        <taxon>Pseudomonadota</taxon>
        <taxon>Gammaproteobacteria</taxon>
        <taxon>Enterobacterales</taxon>
        <taxon>Enterobacteriaceae</taxon>
        <taxon>Klebsiella/Raoultella group</taxon>
        <taxon>Klebsiella</taxon>
        <taxon>Klebsiella pneumoniae complex</taxon>
    </lineage>
</organism>
<evidence type="ECO:0000313" key="1">
    <source>
        <dbReference type="EMBL" id="QTX13955.1"/>
    </source>
</evidence>
<keyword evidence="1" id="KW-0614">Plasmid</keyword>
<protein>
    <submittedName>
        <fullName evidence="1">Uncharacterized protein</fullName>
    </submittedName>
</protein>
<reference evidence="1" key="1">
    <citation type="submission" date="2020-01" db="EMBL/GenBank/DDBJ databases">
        <authorList>
            <person name="Qin S."/>
        </authorList>
    </citation>
    <scope>NUCLEOTIDE SEQUENCE</scope>
    <source>
        <strain evidence="1">CVir17-16-YZ6g</strain>
        <plasmid evidence="1">p17-15-vir-like</plasmid>
    </source>
</reference>
<dbReference type="AlphaFoldDB" id="A0A8B0SRR6"/>
<proteinExistence type="predicted"/>
<name>A0A8B0SRR6_KLEPN</name>
<geneLocation type="plasmid" evidence="1">
    <name>p17-15-vir-like</name>
</geneLocation>
<dbReference type="EMBL" id="MN956836">
    <property type="protein sequence ID" value="QTX13955.1"/>
    <property type="molecule type" value="Genomic_DNA"/>
</dbReference>
<sequence>MYDVVYLLDIYRKKLCQPNQRQFLRKSQIRLVFELRIIRLEL</sequence>